<evidence type="ECO:0000256" key="1">
    <source>
        <dbReference type="SAM" id="MobiDB-lite"/>
    </source>
</evidence>
<name>A0AAD8S6Z8_LOLMU</name>
<keyword evidence="3" id="KW-1185">Reference proteome</keyword>
<proteinExistence type="predicted"/>
<feature type="compositionally biased region" description="Basic and acidic residues" evidence="1">
    <location>
        <begin position="237"/>
        <end position="246"/>
    </location>
</feature>
<feature type="compositionally biased region" description="Basic and acidic residues" evidence="1">
    <location>
        <begin position="1"/>
        <end position="18"/>
    </location>
</feature>
<accession>A0AAD8S6Z8</accession>
<dbReference type="PANTHER" id="PTHR10426:SF68">
    <property type="entry name" value="OS07G0614000 PROTEIN"/>
    <property type="match status" value="1"/>
</dbReference>
<dbReference type="AlphaFoldDB" id="A0AAD8S6Z8"/>
<feature type="compositionally biased region" description="Basic and acidic residues" evidence="1">
    <location>
        <begin position="280"/>
        <end position="289"/>
    </location>
</feature>
<evidence type="ECO:0000313" key="2">
    <source>
        <dbReference type="EMBL" id="KAK1646709.1"/>
    </source>
</evidence>
<dbReference type="Gene3D" id="2.120.10.30">
    <property type="entry name" value="TolB, C-terminal domain"/>
    <property type="match status" value="2"/>
</dbReference>
<sequence>MMGDAHKEADRIRREAIAPRKINFATPTDLQPLTTQKDNMKKAAELLARKDEEIDINHLRTLVASAMKQQSKADTSCGLESNPEHCVSTTQKDASGRQHRDDESRTGSTECRRRTREHPNPIPVPSETYPTDRKKGKGPMYTSRDKYRNPSPPPRIPHPPPPPCRRSPVENTRPHGPGGINIRDNAPPQRNRNTERTPEPRRRRNEEREPEQRRSRNDGGDPHQGEGSHRSRSQPQEGRRESEGGSKRSHRPPHISPSPPPSGGGGGRRSRSRSKSPRSGSRDAREHLNEYRSKYIGPKCFGRMIREKPTPKGLNLKLPGNLKHYDGSERPDTWIENYFNPVSFSGGNQIIACRMVQLYLIGPARTWLCDLEENSIFCWFNLKIAFEKHFRGTYKRTKPSYSSENPGGKYLKKSNTHIRRLIAHLSSCRFRCSKLWLKGDNAGRAETFIDNLPGSEVALDRPVHALDLDQEIPRVLPGAPPQDQGDGQGSNMVAQVSESGEIIRLLDDSMGKVINFMTSVAEFDGDLYFGSLLTNFVGKLSLAKLYLIGPARTWLCDLEENSIFCWFNLKIAFEKHFRGTYKRTKPSYSSENPGGKYLKKSNTHIRRLIAFLSSCRFRCSKLWLKGDNAGRAETFIDNLPGCPDNIRLASEGSFWIALLPVFHLPPHLGFICISPYGKQGIRVFCAQNAAEVALDRPVHALDLDQEIPRVLPGAPPQDQGDGQGSNMVAQVSESGEIIRLLDDSQGKVINFMTSVAEFDGDLYFGSLLTNFVGKLSLAKVVPS</sequence>
<feature type="compositionally biased region" description="Polar residues" evidence="1">
    <location>
        <begin position="25"/>
        <end position="37"/>
    </location>
</feature>
<reference evidence="2" key="1">
    <citation type="submission" date="2023-07" db="EMBL/GenBank/DDBJ databases">
        <title>A chromosome-level genome assembly of Lolium multiflorum.</title>
        <authorList>
            <person name="Chen Y."/>
            <person name="Copetti D."/>
            <person name="Kolliker R."/>
            <person name="Studer B."/>
        </authorList>
    </citation>
    <scope>NUCLEOTIDE SEQUENCE</scope>
    <source>
        <strain evidence="2">02402/16</strain>
        <tissue evidence="2">Leaf</tissue>
    </source>
</reference>
<dbReference type="InterPro" id="IPR011042">
    <property type="entry name" value="6-blade_b-propeller_TolB-like"/>
</dbReference>
<comment type="caution">
    <text evidence="2">The sequence shown here is derived from an EMBL/GenBank/DDBJ whole genome shotgun (WGS) entry which is preliminary data.</text>
</comment>
<gene>
    <name evidence="2" type="ORF">QYE76_064514</name>
</gene>
<feature type="region of interest" description="Disordered" evidence="1">
    <location>
        <begin position="66"/>
        <end position="289"/>
    </location>
</feature>
<dbReference type="SUPFAM" id="SSF63829">
    <property type="entry name" value="Calcium-dependent phosphotriesterase"/>
    <property type="match status" value="1"/>
</dbReference>
<evidence type="ECO:0000313" key="3">
    <source>
        <dbReference type="Proteomes" id="UP001231189"/>
    </source>
</evidence>
<dbReference type="PANTHER" id="PTHR10426">
    <property type="entry name" value="STRICTOSIDINE SYNTHASE-RELATED"/>
    <property type="match status" value="1"/>
</dbReference>
<feature type="region of interest" description="Disordered" evidence="1">
    <location>
        <begin position="1"/>
        <end position="37"/>
    </location>
</feature>
<feature type="compositionally biased region" description="Basic and acidic residues" evidence="1">
    <location>
        <begin position="192"/>
        <end position="229"/>
    </location>
</feature>
<protein>
    <submittedName>
        <fullName evidence="2">Uncharacterized protein</fullName>
    </submittedName>
</protein>
<feature type="compositionally biased region" description="Basic and acidic residues" evidence="1">
    <location>
        <begin position="94"/>
        <end position="105"/>
    </location>
</feature>
<feature type="compositionally biased region" description="Pro residues" evidence="1">
    <location>
        <begin position="150"/>
        <end position="165"/>
    </location>
</feature>
<organism evidence="2 3">
    <name type="scientific">Lolium multiflorum</name>
    <name type="common">Italian ryegrass</name>
    <name type="synonym">Lolium perenne subsp. multiflorum</name>
    <dbReference type="NCBI Taxonomy" id="4521"/>
    <lineage>
        <taxon>Eukaryota</taxon>
        <taxon>Viridiplantae</taxon>
        <taxon>Streptophyta</taxon>
        <taxon>Embryophyta</taxon>
        <taxon>Tracheophyta</taxon>
        <taxon>Spermatophyta</taxon>
        <taxon>Magnoliopsida</taxon>
        <taxon>Liliopsida</taxon>
        <taxon>Poales</taxon>
        <taxon>Poaceae</taxon>
        <taxon>BOP clade</taxon>
        <taxon>Pooideae</taxon>
        <taxon>Poodae</taxon>
        <taxon>Poeae</taxon>
        <taxon>Poeae Chloroplast Group 2 (Poeae type)</taxon>
        <taxon>Loliodinae</taxon>
        <taxon>Loliinae</taxon>
        <taxon>Lolium</taxon>
    </lineage>
</organism>
<dbReference type="Proteomes" id="UP001231189">
    <property type="component" value="Unassembled WGS sequence"/>
</dbReference>
<dbReference type="GO" id="GO:0016787">
    <property type="term" value="F:hydrolase activity"/>
    <property type="evidence" value="ECO:0007669"/>
    <property type="project" value="TreeGrafter"/>
</dbReference>
<dbReference type="EMBL" id="JAUUTY010000004">
    <property type="protein sequence ID" value="KAK1646709.1"/>
    <property type="molecule type" value="Genomic_DNA"/>
</dbReference>
<dbReference type="GO" id="GO:0012505">
    <property type="term" value="C:endomembrane system"/>
    <property type="evidence" value="ECO:0007669"/>
    <property type="project" value="TreeGrafter"/>
</dbReference>